<proteinExistence type="predicted"/>
<dbReference type="InterPro" id="IPR053137">
    <property type="entry name" value="NLR-like"/>
</dbReference>
<organism evidence="1 2">
    <name type="scientific">Apiospora aurea</name>
    <dbReference type="NCBI Taxonomy" id="335848"/>
    <lineage>
        <taxon>Eukaryota</taxon>
        <taxon>Fungi</taxon>
        <taxon>Dikarya</taxon>
        <taxon>Ascomycota</taxon>
        <taxon>Pezizomycotina</taxon>
        <taxon>Sordariomycetes</taxon>
        <taxon>Xylariomycetidae</taxon>
        <taxon>Amphisphaeriales</taxon>
        <taxon>Apiosporaceae</taxon>
        <taxon>Apiospora</taxon>
    </lineage>
</organism>
<evidence type="ECO:0000313" key="1">
    <source>
        <dbReference type="EMBL" id="KAK7937544.1"/>
    </source>
</evidence>
<sequence>MPGASSTHPQRPKDEASSKGLASILYKAAWYLWPMGRGHEAQKMAEDAKKLRVKIFGRAQEESQYAIEMLGLAHNLQGHWEAAEKLFVEVMETSKQKLGPDHPDTLTSMANLASTYRNQGRWEAAGKLEVEVMETSKQKLGPDHPSTLTSMNNLAYTLVAQGRQSVALELMRECVRIRRDVLGARHPHYLSSLETLRAWELEHTDTVTTAQRNPRSRARFKEKIRRITARLKM</sequence>
<comment type="caution">
    <text evidence="1">The sequence shown here is derived from an EMBL/GenBank/DDBJ whole genome shotgun (WGS) entry which is preliminary data.</text>
</comment>
<dbReference type="PANTHER" id="PTHR46082:SF11">
    <property type="entry name" value="AAA+ ATPASE DOMAIN-CONTAINING PROTEIN-RELATED"/>
    <property type="match status" value="1"/>
</dbReference>
<dbReference type="SUPFAM" id="SSF48452">
    <property type="entry name" value="TPR-like"/>
    <property type="match status" value="1"/>
</dbReference>
<dbReference type="Gene3D" id="1.25.40.10">
    <property type="entry name" value="Tetratricopeptide repeat domain"/>
    <property type="match status" value="1"/>
</dbReference>
<name>A0ABR1PSX2_9PEZI</name>
<reference evidence="1 2" key="1">
    <citation type="submission" date="2023-01" db="EMBL/GenBank/DDBJ databases">
        <title>Analysis of 21 Apiospora genomes using comparative genomics revels a genus with tremendous synthesis potential of carbohydrate active enzymes and secondary metabolites.</title>
        <authorList>
            <person name="Sorensen T."/>
        </authorList>
    </citation>
    <scope>NUCLEOTIDE SEQUENCE [LARGE SCALE GENOMIC DNA]</scope>
    <source>
        <strain evidence="1 2">CBS 24483</strain>
    </source>
</reference>
<gene>
    <name evidence="1" type="ORF">PG986_014412</name>
</gene>
<protein>
    <recommendedName>
        <fullName evidence="3">Kinesin light chain</fullName>
    </recommendedName>
</protein>
<dbReference type="PANTHER" id="PTHR46082">
    <property type="entry name" value="ATP/GTP-BINDING PROTEIN-RELATED"/>
    <property type="match status" value="1"/>
</dbReference>
<dbReference type="Proteomes" id="UP001391051">
    <property type="component" value="Unassembled WGS sequence"/>
</dbReference>
<evidence type="ECO:0000313" key="2">
    <source>
        <dbReference type="Proteomes" id="UP001391051"/>
    </source>
</evidence>
<dbReference type="Pfam" id="PF13424">
    <property type="entry name" value="TPR_12"/>
    <property type="match status" value="1"/>
</dbReference>
<dbReference type="Pfam" id="PF13374">
    <property type="entry name" value="TPR_10"/>
    <property type="match status" value="1"/>
</dbReference>
<accession>A0ABR1PSX2</accession>
<keyword evidence="2" id="KW-1185">Reference proteome</keyword>
<dbReference type="RefSeq" id="XP_066692872.1">
    <property type="nucleotide sequence ID" value="XM_066850634.1"/>
</dbReference>
<dbReference type="EMBL" id="JAQQWE010000010">
    <property type="protein sequence ID" value="KAK7937544.1"/>
    <property type="molecule type" value="Genomic_DNA"/>
</dbReference>
<dbReference type="InterPro" id="IPR011990">
    <property type="entry name" value="TPR-like_helical_dom_sf"/>
</dbReference>
<dbReference type="GeneID" id="92083696"/>
<evidence type="ECO:0008006" key="3">
    <source>
        <dbReference type="Google" id="ProtNLM"/>
    </source>
</evidence>